<dbReference type="PROSITE" id="PS50294">
    <property type="entry name" value="WD_REPEATS_REGION"/>
    <property type="match status" value="1"/>
</dbReference>
<dbReference type="GeneTree" id="ENSGT00940000156613"/>
<evidence type="ECO:0000313" key="4">
    <source>
        <dbReference type="Ensembl" id="ENSCSEP00000000706.1"/>
    </source>
</evidence>
<evidence type="ECO:0000313" key="5">
    <source>
        <dbReference type="Proteomes" id="UP000265120"/>
    </source>
</evidence>
<protein>
    <submittedName>
        <fullName evidence="4">Uncharacterized protein</fullName>
    </submittedName>
</protein>
<proteinExistence type="predicted"/>
<feature type="repeat" description="WD" evidence="3">
    <location>
        <begin position="310"/>
        <end position="336"/>
    </location>
</feature>
<keyword evidence="5" id="KW-1185">Reference proteome</keyword>
<name>A0A3P8UJA0_CYNSE</name>
<dbReference type="InterPro" id="IPR001680">
    <property type="entry name" value="WD40_rpt"/>
</dbReference>
<dbReference type="Ensembl" id="ENSCSET00000000734.1">
    <property type="protein sequence ID" value="ENSCSEP00000000706.1"/>
    <property type="gene ID" value="ENSCSEG00000000470.1"/>
</dbReference>
<keyword evidence="2" id="KW-0677">Repeat</keyword>
<dbReference type="PANTHER" id="PTHR13720">
    <property type="entry name" value="WD-40 REPEAT PROTEIN"/>
    <property type="match status" value="1"/>
</dbReference>
<dbReference type="SMART" id="SM00320">
    <property type="entry name" value="WD40"/>
    <property type="match status" value="3"/>
</dbReference>
<reference evidence="4" key="2">
    <citation type="submission" date="2025-08" db="UniProtKB">
        <authorList>
            <consortium name="Ensembl"/>
        </authorList>
    </citation>
    <scope>IDENTIFICATION</scope>
</reference>
<dbReference type="SUPFAM" id="SSF50978">
    <property type="entry name" value="WD40 repeat-like"/>
    <property type="match status" value="1"/>
</dbReference>
<sequence>TQQKALASLHVLGFRTNDYDVLGFLGGFFRQLPLDIRVVMALTFLTPTHLVRTLPQDLVLDLVFGYRGNDCRNNVHYLNDGADIIYHTASIGIVFNLTTSCQSFYVEHSDDILCLTINQHPKFPNVVATGQVATSPSIHVWDAMTKQTLSVLRCFHSGGVCSVSFSEGKNTLCAQTGFRPDSDTHFVSVGIQHVRFWTLAGRALLSKKGVADLFSFQNNLTFTGTISGDVCVWKEHVLVRIVAKAHTGPVFTMYTTLRDGLISSFFFIFLSLLLSQGKILVGTRNAEIIEVGEKNAACNILVNGHMDGPIWGLSTHPSRDVFLSAAEDGTVRLWDIPEKVGGVDSAF</sequence>
<dbReference type="AlphaFoldDB" id="A0A3P8UJA0"/>
<dbReference type="InterPro" id="IPR050630">
    <property type="entry name" value="WD_repeat_EMAP"/>
</dbReference>
<dbReference type="Pfam" id="PF00400">
    <property type="entry name" value="WD40"/>
    <property type="match status" value="1"/>
</dbReference>
<dbReference type="InterPro" id="IPR015943">
    <property type="entry name" value="WD40/YVTN_repeat-like_dom_sf"/>
</dbReference>
<dbReference type="GO" id="GO:0008017">
    <property type="term" value="F:microtubule binding"/>
    <property type="evidence" value="ECO:0007669"/>
    <property type="project" value="TreeGrafter"/>
</dbReference>
<reference evidence="4 5" key="1">
    <citation type="journal article" date="2014" name="Nat. Genet.">
        <title>Whole-genome sequence of a flatfish provides insights into ZW sex chromosome evolution and adaptation to a benthic lifestyle.</title>
        <authorList>
            <person name="Chen S."/>
            <person name="Zhang G."/>
            <person name="Shao C."/>
            <person name="Huang Q."/>
            <person name="Liu G."/>
            <person name="Zhang P."/>
            <person name="Song W."/>
            <person name="An N."/>
            <person name="Chalopin D."/>
            <person name="Volff J.N."/>
            <person name="Hong Y."/>
            <person name="Li Q."/>
            <person name="Sha Z."/>
            <person name="Zhou H."/>
            <person name="Xie M."/>
            <person name="Yu Q."/>
            <person name="Liu Y."/>
            <person name="Xiang H."/>
            <person name="Wang N."/>
            <person name="Wu K."/>
            <person name="Yang C."/>
            <person name="Zhou Q."/>
            <person name="Liao X."/>
            <person name="Yang L."/>
            <person name="Hu Q."/>
            <person name="Zhang J."/>
            <person name="Meng L."/>
            <person name="Jin L."/>
            <person name="Tian Y."/>
            <person name="Lian J."/>
            <person name="Yang J."/>
            <person name="Miao G."/>
            <person name="Liu S."/>
            <person name="Liang Z."/>
            <person name="Yan F."/>
            <person name="Li Y."/>
            <person name="Sun B."/>
            <person name="Zhang H."/>
            <person name="Zhang J."/>
            <person name="Zhu Y."/>
            <person name="Du M."/>
            <person name="Zhao Y."/>
            <person name="Schartl M."/>
            <person name="Tang Q."/>
            <person name="Wang J."/>
        </authorList>
    </citation>
    <scope>NUCLEOTIDE SEQUENCE</scope>
</reference>
<keyword evidence="1 3" id="KW-0853">WD repeat</keyword>
<dbReference type="PROSITE" id="PS50082">
    <property type="entry name" value="WD_REPEATS_2"/>
    <property type="match status" value="1"/>
</dbReference>
<dbReference type="InterPro" id="IPR036322">
    <property type="entry name" value="WD40_repeat_dom_sf"/>
</dbReference>
<evidence type="ECO:0000256" key="1">
    <source>
        <dbReference type="ARBA" id="ARBA00022574"/>
    </source>
</evidence>
<dbReference type="Pfam" id="PF03451">
    <property type="entry name" value="HELP"/>
    <property type="match status" value="1"/>
</dbReference>
<dbReference type="InterPro" id="IPR005108">
    <property type="entry name" value="HELP"/>
</dbReference>
<accession>A0A3P8UJA0</accession>
<evidence type="ECO:0000256" key="2">
    <source>
        <dbReference type="ARBA" id="ARBA00022737"/>
    </source>
</evidence>
<reference evidence="4" key="3">
    <citation type="submission" date="2025-09" db="UniProtKB">
        <authorList>
            <consortium name="Ensembl"/>
        </authorList>
    </citation>
    <scope>IDENTIFICATION</scope>
</reference>
<evidence type="ECO:0000256" key="3">
    <source>
        <dbReference type="PROSITE-ProRule" id="PRU00221"/>
    </source>
</evidence>
<organism evidence="4 5">
    <name type="scientific">Cynoglossus semilaevis</name>
    <name type="common">Tongue sole</name>
    <dbReference type="NCBI Taxonomy" id="244447"/>
    <lineage>
        <taxon>Eukaryota</taxon>
        <taxon>Metazoa</taxon>
        <taxon>Chordata</taxon>
        <taxon>Craniata</taxon>
        <taxon>Vertebrata</taxon>
        <taxon>Euteleostomi</taxon>
        <taxon>Actinopterygii</taxon>
        <taxon>Neopterygii</taxon>
        <taxon>Teleostei</taxon>
        <taxon>Neoteleostei</taxon>
        <taxon>Acanthomorphata</taxon>
        <taxon>Carangaria</taxon>
        <taxon>Pleuronectiformes</taxon>
        <taxon>Pleuronectoidei</taxon>
        <taxon>Cynoglossidae</taxon>
        <taxon>Cynoglossinae</taxon>
        <taxon>Cynoglossus</taxon>
    </lineage>
</organism>
<dbReference type="Proteomes" id="UP000265120">
    <property type="component" value="Chromosome 1"/>
</dbReference>
<dbReference type="Gene3D" id="2.130.10.10">
    <property type="entry name" value="YVTN repeat-like/Quinoprotein amine dehydrogenase"/>
    <property type="match status" value="5"/>
</dbReference>
<dbReference type="PANTHER" id="PTHR13720:SF33">
    <property type="entry name" value="HELP DOMAIN-CONTAINING PROTEIN"/>
    <property type="match status" value="1"/>
</dbReference>